<dbReference type="Pfam" id="PF25976">
    <property type="entry name" value="LpqB_N"/>
    <property type="match status" value="1"/>
</dbReference>
<dbReference type="RefSeq" id="WP_153572929.1">
    <property type="nucleotide sequence ID" value="NZ_CP045725.1"/>
</dbReference>
<evidence type="ECO:0000313" key="3">
    <source>
        <dbReference type="EMBL" id="QGF24400.1"/>
    </source>
</evidence>
<evidence type="ECO:0000256" key="1">
    <source>
        <dbReference type="SAM" id="SignalP"/>
    </source>
</evidence>
<dbReference type="Proteomes" id="UP000386847">
    <property type="component" value="Chromosome"/>
</dbReference>
<feature type="signal peptide" evidence="1">
    <location>
        <begin position="1"/>
        <end position="35"/>
    </location>
</feature>
<dbReference type="Pfam" id="PF10646">
    <property type="entry name" value="Germane"/>
    <property type="match status" value="1"/>
</dbReference>
<dbReference type="InterPro" id="IPR019606">
    <property type="entry name" value="GerMN"/>
</dbReference>
<feature type="domain" description="GerMN" evidence="2">
    <location>
        <begin position="205"/>
        <end position="295"/>
    </location>
</feature>
<dbReference type="AlphaFoldDB" id="A0A5Q2FBI1"/>
<keyword evidence="1" id="KW-0732">Signal</keyword>
<dbReference type="SMART" id="SM00909">
    <property type="entry name" value="Germane"/>
    <property type="match status" value="1"/>
</dbReference>
<name>A0A5Q2FBI1_9ACTN</name>
<organism evidence="3 4">
    <name type="scientific">Raineyella fluvialis</name>
    <dbReference type="NCBI Taxonomy" id="2662261"/>
    <lineage>
        <taxon>Bacteria</taxon>
        <taxon>Bacillati</taxon>
        <taxon>Actinomycetota</taxon>
        <taxon>Actinomycetes</taxon>
        <taxon>Propionibacteriales</taxon>
        <taxon>Propionibacteriaceae</taxon>
        <taxon>Raineyella</taxon>
    </lineage>
</organism>
<dbReference type="SUPFAM" id="SSF82171">
    <property type="entry name" value="DPP6 N-terminal domain-like"/>
    <property type="match status" value="1"/>
</dbReference>
<accession>A0A5Q2FBI1</accession>
<reference evidence="3 4" key="1">
    <citation type="submission" date="2019-10" db="EMBL/GenBank/DDBJ databases">
        <title>Genomic analysis of Raineyella sp. CBA3103.</title>
        <authorList>
            <person name="Roh S.W."/>
        </authorList>
    </citation>
    <scope>NUCLEOTIDE SEQUENCE [LARGE SCALE GENOMIC DNA]</scope>
    <source>
        <strain evidence="3 4">CBA3103</strain>
    </source>
</reference>
<dbReference type="InterPro" id="IPR059026">
    <property type="entry name" value="LpqB_N"/>
</dbReference>
<sequence>MTSSRPSRAQRSARTLAALATVLLLGACVSMPTSGPIVPGAQSSTRATSKVEIAAQPPAANSSPRAVVDGFLQAMAAYEPNYATARLYLAPSVRNSWQPMSGVTVYADGHAVTESDGRVTLSAPVTGQVDARGSFSPVKQQLTTDFGLQRGTDGQWRITSPPQGLLVSQFIFDNFFQHPNLYWPEPGGQYLVPDPVSMAQRRLTPSTLVRALLSGPGDWIAPAVSSAVPGGATLLDDVTADANGLATVNLGGPIETLDMQQRRLLAGQLTWTLAQFPTVTGIRVLHNGAAYALGDLAGQNGVVPVRALPGLSPVPTLDSRLFAIVDHRVARVDQSEQTSTVVPVPGPFGQGGVVPDSLAVTSSGDSAAVVTASGTKVTTLNLSAGTTTATFTGFSRLLRPQYARTGELWLVSGEPGHQKLQIAQGDQLREVDAGPLAGEHITNFRLAPDGVRMAVVIERDGHTTLALARVDRHTAALRVEGLEVIPLATSGQAQLTSISDVGWIGPTGLAVLGASQESTQPSPYRVDLSTVAVQQIGQPDGWQAKSIATLPNPESTRMVVVGEQGGAWRYEDSFTWPHLSSTMTAAVYPG</sequence>
<keyword evidence="4" id="KW-1185">Reference proteome</keyword>
<proteinExistence type="predicted"/>
<evidence type="ECO:0000313" key="4">
    <source>
        <dbReference type="Proteomes" id="UP000386847"/>
    </source>
</evidence>
<feature type="chain" id="PRO_5038391592" description="GerMN domain-containing protein" evidence="1">
    <location>
        <begin position="36"/>
        <end position="590"/>
    </location>
</feature>
<gene>
    <name evidence="3" type="ORF">Rai3103_12875</name>
</gene>
<dbReference type="EMBL" id="CP045725">
    <property type="protein sequence ID" value="QGF24400.1"/>
    <property type="molecule type" value="Genomic_DNA"/>
</dbReference>
<dbReference type="PROSITE" id="PS51257">
    <property type="entry name" value="PROKAR_LIPOPROTEIN"/>
    <property type="match status" value="1"/>
</dbReference>
<evidence type="ECO:0000259" key="2">
    <source>
        <dbReference type="SMART" id="SM00909"/>
    </source>
</evidence>
<dbReference type="InterPro" id="IPR018910">
    <property type="entry name" value="LpqB_C"/>
</dbReference>
<dbReference type="KEGG" id="rain:Rai3103_12875"/>
<protein>
    <recommendedName>
        <fullName evidence="2">GerMN domain-containing protein</fullName>
    </recommendedName>
</protein>
<dbReference type="Pfam" id="PF10647">
    <property type="entry name" value="Gmad1"/>
    <property type="match status" value="1"/>
</dbReference>